<evidence type="ECO:0000313" key="2">
    <source>
        <dbReference type="Proteomes" id="UP000316958"/>
    </source>
</evidence>
<proteinExistence type="predicted"/>
<organism evidence="1 2">
    <name type="scientific">Microcystis aeruginosa Ma_QC_Ch_20071001_S25D</name>
    <dbReference type="NCBI Taxonomy" id="2486250"/>
    <lineage>
        <taxon>Bacteria</taxon>
        <taxon>Bacillati</taxon>
        <taxon>Cyanobacteriota</taxon>
        <taxon>Cyanophyceae</taxon>
        <taxon>Oscillatoriophycideae</taxon>
        <taxon>Chroococcales</taxon>
        <taxon>Microcystaceae</taxon>
        <taxon>Microcystis</taxon>
    </lineage>
</organism>
<reference evidence="1 2" key="1">
    <citation type="submission" date="2019-01" db="EMBL/GenBank/DDBJ databases">
        <title>Coherence of Microcystis species and biogeography revealed through population genomics.</title>
        <authorList>
            <person name="Perez-Carrascal O.M."/>
            <person name="Terrat Y."/>
            <person name="Giani A."/>
            <person name="Fortin N."/>
            <person name="Tromas N."/>
            <person name="Shapiro B.J."/>
        </authorList>
    </citation>
    <scope>NUCLEOTIDE SEQUENCE [LARGE SCALE GENOMIC DNA]</scope>
    <source>
        <strain evidence="1">Ma_QC_Ch_20071001_S25D</strain>
    </source>
</reference>
<comment type="caution">
    <text evidence="1">The sequence shown here is derived from an EMBL/GenBank/DDBJ whole genome shotgun (WGS) entry which is preliminary data.</text>
</comment>
<protein>
    <submittedName>
        <fullName evidence="1">Uncharacterized protein</fullName>
    </submittedName>
</protein>
<gene>
    <name evidence="1" type="ORF">EWV57_20000</name>
</gene>
<dbReference type="EMBL" id="SFBE01000335">
    <property type="protein sequence ID" value="TRU45707.1"/>
    <property type="molecule type" value="Genomic_DNA"/>
</dbReference>
<dbReference type="Proteomes" id="UP000316958">
    <property type="component" value="Unassembled WGS sequence"/>
</dbReference>
<evidence type="ECO:0000313" key="1">
    <source>
        <dbReference type="EMBL" id="TRU45707.1"/>
    </source>
</evidence>
<name>A0A552FG42_MICAE</name>
<sequence>MQSEQLQSVQTITIYKAPQKGKGQKLLDEGFQPVDFPYNPPYVDGSCYFAGPNDRSIAEEFNQSYQDGILEVSIDQANYDKYFKQLEFRYDEKDNCERIEVVIPQSLFPVLNQFPRVLKSR</sequence>
<dbReference type="AlphaFoldDB" id="A0A552FG42"/>
<accession>A0A552FG42</accession>